<dbReference type="PROSITE" id="PS51186">
    <property type="entry name" value="GNAT"/>
    <property type="match status" value="1"/>
</dbReference>
<dbReference type="SUPFAM" id="SSF55729">
    <property type="entry name" value="Acyl-CoA N-acyltransferases (Nat)"/>
    <property type="match status" value="1"/>
</dbReference>
<dbReference type="EMBL" id="RAPN01000001">
    <property type="protein sequence ID" value="RKD92295.1"/>
    <property type="molecule type" value="Genomic_DNA"/>
</dbReference>
<evidence type="ECO:0000313" key="4">
    <source>
        <dbReference type="Proteomes" id="UP000283387"/>
    </source>
</evidence>
<dbReference type="Pfam" id="PF00583">
    <property type="entry name" value="Acetyltransf_1"/>
    <property type="match status" value="1"/>
</dbReference>
<proteinExistence type="predicted"/>
<dbReference type="PANTHER" id="PTHR13947:SF37">
    <property type="entry name" value="LD18367P"/>
    <property type="match status" value="1"/>
</dbReference>
<name>A0A419W9Z5_9BACT</name>
<evidence type="ECO:0000256" key="1">
    <source>
        <dbReference type="ARBA" id="ARBA00022679"/>
    </source>
</evidence>
<feature type="domain" description="N-acetyltransferase" evidence="2">
    <location>
        <begin position="1"/>
        <end position="150"/>
    </location>
</feature>
<organism evidence="3 4">
    <name type="scientific">Mangrovibacterium diazotrophicum</name>
    <dbReference type="NCBI Taxonomy" id="1261403"/>
    <lineage>
        <taxon>Bacteria</taxon>
        <taxon>Pseudomonadati</taxon>
        <taxon>Bacteroidota</taxon>
        <taxon>Bacteroidia</taxon>
        <taxon>Marinilabiliales</taxon>
        <taxon>Prolixibacteraceae</taxon>
        <taxon>Mangrovibacterium</taxon>
    </lineage>
</organism>
<evidence type="ECO:0000313" key="3">
    <source>
        <dbReference type="EMBL" id="RKD92295.1"/>
    </source>
</evidence>
<dbReference type="GO" id="GO:0008080">
    <property type="term" value="F:N-acetyltransferase activity"/>
    <property type="evidence" value="ECO:0007669"/>
    <property type="project" value="InterPro"/>
</dbReference>
<dbReference type="RefSeq" id="WP_211338051.1">
    <property type="nucleotide sequence ID" value="NZ_RAPN01000001.1"/>
</dbReference>
<keyword evidence="1 3" id="KW-0808">Transferase</keyword>
<dbReference type="InterPro" id="IPR050769">
    <property type="entry name" value="NAT_camello-type"/>
</dbReference>
<dbReference type="InterPro" id="IPR016181">
    <property type="entry name" value="Acyl_CoA_acyltransferase"/>
</dbReference>
<dbReference type="InterPro" id="IPR000182">
    <property type="entry name" value="GNAT_dom"/>
</dbReference>
<dbReference type="Proteomes" id="UP000283387">
    <property type="component" value="Unassembled WGS sequence"/>
</dbReference>
<dbReference type="CDD" id="cd04301">
    <property type="entry name" value="NAT_SF"/>
    <property type="match status" value="1"/>
</dbReference>
<evidence type="ECO:0000259" key="2">
    <source>
        <dbReference type="PROSITE" id="PS51186"/>
    </source>
</evidence>
<sequence length="151" mass="17174">MIRITRTDSTNADFVSLVKKLDADLAIRDGEDHAFYAQYNKIDLIKHVVVAYLDENPVGCGAIKEYSEGVTEVKRMFTNPELRGKGIASTVLKELERWAAELHYSRCILETGVKQPEAIALYTKNSYHRIPNYGQYEGVLDSVCFEKVLRK</sequence>
<keyword evidence="4" id="KW-1185">Reference proteome</keyword>
<comment type="caution">
    <text evidence="3">The sequence shown here is derived from an EMBL/GenBank/DDBJ whole genome shotgun (WGS) entry which is preliminary data.</text>
</comment>
<gene>
    <name evidence="3" type="ORF">BC643_2666</name>
</gene>
<reference evidence="3 4" key="1">
    <citation type="submission" date="2018-09" db="EMBL/GenBank/DDBJ databases">
        <title>Genomic Encyclopedia of Archaeal and Bacterial Type Strains, Phase II (KMG-II): from individual species to whole genera.</title>
        <authorList>
            <person name="Goeker M."/>
        </authorList>
    </citation>
    <scope>NUCLEOTIDE SEQUENCE [LARGE SCALE GENOMIC DNA]</scope>
    <source>
        <strain evidence="3 4">DSM 27148</strain>
    </source>
</reference>
<dbReference type="Gene3D" id="3.40.630.30">
    <property type="match status" value="1"/>
</dbReference>
<dbReference type="AlphaFoldDB" id="A0A419W9Z5"/>
<protein>
    <submittedName>
        <fullName evidence="3">Acetyltransferase (GNAT) family protein</fullName>
    </submittedName>
</protein>
<accession>A0A419W9Z5</accession>
<dbReference type="PANTHER" id="PTHR13947">
    <property type="entry name" value="GNAT FAMILY N-ACETYLTRANSFERASE"/>
    <property type="match status" value="1"/>
</dbReference>